<feature type="domain" description="Tr-type G" evidence="14">
    <location>
        <begin position="656"/>
        <end position="823"/>
    </location>
</feature>
<feature type="compositionally biased region" description="Gly residues" evidence="13">
    <location>
        <begin position="442"/>
        <end position="460"/>
    </location>
</feature>
<keyword evidence="16" id="KW-1185">Reference proteome</keyword>
<keyword evidence="8 10" id="KW-0342">GTP-binding</keyword>
<feature type="region of interest" description="Disordered" evidence="13">
    <location>
        <begin position="1"/>
        <end position="39"/>
    </location>
</feature>
<evidence type="ECO:0000256" key="2">
    <source>
        <dbReference type="ARBA" id="ARBA00007733"/>
    </source>
</evidence>
<feature type="compositionally biased region" description="Basic and acidic residues" evidence="13">
    <location>
        <begin position="136"/>
        <end position="151"/>
    </location>
</feature>
<gene>
    <name evidence="10 15" type="primary">infB</name>
    <name evidence="15" type="ordered locus">HMPREF0868_0249</name>
</gene>
<dbReference type="Pfam" id="PF00009">
    <property type="entry name" value="GTP_EFTU"/>
    <property type="match status" value="1"/>
</dbReference>
<feature type="compositionally biased region" description="Basic and acidic residues" evidence="13">
    <location>
        <begin position="1"/>
        <end position="10"/>
    </location>
</feature>
<evidence type="ECO:0000256" key="8">
    <source>
        <dbReference type="ARBA" id="ARBA00023134"/>
    </source>
</evidence>
<evidence type="ECO:0000256" key="4">
    <source>
        <dbReference type="ARBA" id="ARBA00022490"/>
    </source>
</evidence>
<evidence type="ECO:0000256" key="1">
    <source>
        <dbReference type="ARBA" id="ARBA00004496"/>
    </source>
</evidence>
<dbReference type="InterPro" id="IPR015760">
    <property type="entry name" value="TIF_IF2"/>
</dbReference>
<accession>D3R080</accession>
<dbReference type="Gene3D" id="3.40.50.300">
    <property type="entry name" value="P-loop containing nucleotide triphosphate hydrolases"/>
    <property type="match status" value="1"/>
</dbReference>
<dbReference type="CDD" id="cd01887">
    <property type="entry name" value="IF2_eIF5B"/>
    <property type="match status" value="1"/>
</dbReference>
<proteinExistence type="inferred from homology"/>
<dbReference type="CDD" id="cd03702">
    <property type="entry name" value="IF2_mtIF2_II"/>
    <property type="match status" value="1"/>
</dbReference>
<evidence type="ECO:0000256" key="13">
    <source>
        <dbReference type="SAM" id="MobiDB-lite"/>
    </source>
</evidence>
<evidence type="ECO:0000256" key="3">
    <source>
        <dbReference type="ARBA" id="ARBA00020675"/>
    </source>
</evidence>
<dbReference type="InterPro" id="IPR009000">
    <property type="entry name" value="Transl_B-barrel_sf"/>
</dbReference>
<dbReference type="SUPFAM" id="SSF50447">
    <property type="entry name" value="Translation proteins"/>
    <property type="match status" value="2"/>
</dbReference>
<evidence type="ECO:0000259" key="14">
    <source>
        <dbReference type="PROSITE" id="PS51722"/>
    </source>
</evidence>
<dbReference type="GO" id="GO:0005525">
    <property type="term" value="F:GTP binding"/>
    <property type="evidence" value="ECO:0007669"/>
    <property type="project" value="UniProtKB-KW"/>
</dbReference>
<feature type="compositionally biased region" description="Polar residues" evidence="13">
    <location>
        <begin position="121"/>
        <end position="135"/>
    </location>
</feature>
<dbReference type="InterPro" id="IPR036925">
    <property type="entry name" value="TIF_IF2_dom3_sf"/>
</dbReference>
<reference evidence="16" key="1">
    <citation type="submission" date="2009-12" db="EMBL/GenBank/DDBJ databases">
        <title>Sequence of Clostridiales genomosp. BVAB3 str. UPII9-5.</title>
        <authorList>
            <person name="Madupu R."/>
            <person name="Durkin A.S."/>
            <person name="Torralba M."/>
            <person name="Methe B."/>
            <person name="Sutton G.G."/>
            <person name="Strausberg R.L."/>
            <person name="Nelson K.E."/>
        </authorList>
    </citation>
    <scope>NUCLEOTIDE SEQUENCE [LARGE SCALE GENOMIC DNA]</scope>
    <source>
        <strain evidence="16">UPII9-5</strain>
    </source>
</reference>
<feature type="compositionally biased region" description="Basic and acidic residues" evidence="13">
    <location>
        <begin position="515"/>
        <end position="527"/>
    </location>
</feature>
<keyword evidence="6 10" id="KW-0547">Nucleotide-binding</keyword>
<keyword evidence="7 10" id="KW-0648">Protein biosynthesis</keyword>
<dbReference type="RefSeq" id="WP_012994030.1">
    <property type="nucleotide sequence ID" value="NC_013895.2"/>
</dbReference>
<dbReference type="InterPro" id="IPR005225">
    <property type="entry name" value="Small_GTP-bd"/>
</dbReference>
<comment type="function">
    <text evidence="9 10 11">One of the essential components for the initiation of protein synthesis. Protects formylmethionyl-tRNA from spontaneous hydrolysis and promotes its binding to the 30S ribosomal subunits. Also involved in the hydrolysis of GTP during the formation of the 70S ribosomal complex.</text>
</comment>
<dbReference type="SUPFAM" id="SSF52540">
    <property type="entry name" value="P-loop containing nucleoside triphosphate hydrolases"/>
    <property type="match status" value="1"/>
</dbReference>
<feature type="compositionally biased region" description="Basic and acidic residues" evidence="13">
    <location>
        <begin position="466"/>
        <end position="479"/>
    </location>
</feature>
<feature type="region of interest" description="G-domain" evidence="10">
    <location>
        <begin position="659"/>
        <end position="807"/>
    </location>
</feature>
<feature type="region of interest" description="Disordered" evidence="13">
    <location>
        <begin position="70"/>
        <end position="342"/>
    </location>
</feature>
<dbReference type="FunFam" id="2.40.30.10:FF:000007">
    <property type="entry name" value="Translation initiation factor IF-2"/>
    <property type="match status" value="1"/>
</dbReference>
<dbReference type="Pfam" id="PF04760">
    <property type="entry name" value="IF2_N"/>
    <property type="match status" value="1"/>
</dbReference>
<dbReference type="InterPro" id="IPR044145">
    <property type="entry name" value="IF2_II"/>
</dbReference>
<sequence>MTEKDLKDMEAGALPNENLKEDEEGNRGPTIVMQGVSGKRITADVKMIKVKKKSASKTAADDLTDYMENTAATAGHAEQDTSDYSDASNKQAEEQASETAASSNGTADGMQGGGAEASKEPQYSSNSLSEYPNRTNENKNPELKDEAEGGNKHAKTGTGETVTDAATATTDAQSSTANVSEKPTMPNAVRESDAGLEVGGVPTATKETLAGAAAGTKTGEGNAAQANSDEPTKLKQDNKAASAANRSKRPTEDNRQPDSNGHTVKHGEGKTTINSANVSKENSGENKGGEVTGSAATADMTRGSGKDTKNETHKHVAGTGTTAQPNKPVTPGNPAGAERKVGAVVDPAKSALAATAARFAAQAAARKKAAEQRAKASSQRSNSPANYGNRRNGQGAGNAPYHTENGGNSANNSNNGNNANNGSRGGNGYGGNRNGYSNGNAGSNGGYRQGGYGPGRGGRSGLDMRFSGKDKDSEDEPKLQSHSRKQPAKRPAFEVELLNNSREASRSAFATRDSAAGKKNDYRHKDGDNLRNRITAKRRNNEVFDDSEFERGRRNRVRNKKEAVPAPVIHAVLTNVSLPEMITVKELAEALKKTSAEVIKVLMKMGVMATLNQELDYDTASIIAGEFNIQTEKIVEVTEEDILFDDSDDKDENLETRPPVVCVMGHVDHGKTSLLDYIRNSSVAHGEAGGITQHIGAYMVNLNGRKITFLDTPGHEAFTTMRARGAQATDIAILVVAADDGVMPQTIEAINHAKAANTQIVVAINKIDRPGANPERVKEELAAHELIPEEWGGSTVMVPVSAKTGEGVAELLEMVLLTADILDLKANPNRQAKGIVIEAKLDKQRGPVATLLVKRGTLHTGDSVVMGDIFGHIRAMTDARGKTIKQAGPSVPVEIIGLPGVPEAGETFYQVADEKTARVLAEKRRIKNREASIGGSSRMSLDNLFSRMAAGEVKELNLIIKADVNGSVEAVDQAMQKLSNDEVKVNIVHSGVGAITESDIRLAEVSNAIVIGFNVRPSGNVADQAKDAGVDVRLYRVIYNAIDDVEAAMKGMLAPKVEEVNLGQVEIRQVFRASNIGTIGGGYVTSGKIQRNCMVRLVRDGVQIWDGKLASLKRFKDDVKEVAQGYECGLSLENYNDIKEGDVIEAYAMQEVERE</sequence>
<dbReference type="InterPro" id="IPR000795">
    <property type="entry name" value="T_Tr_GTP-bd_dom"/>
</dbReference>
<dbReference type="HAMAP" id="MF_00100_B">
    <property type="entry name" value="IF_2_B"/>
    <property type="match status" value="1"/>
</dbReference>
<dbReference type="EMBL" id="CP001850">
    <property type="protein sequence ID" value="ADC91152.1"/>
    <property type="molecule type" value="Genomic_DNA"/>
</dbReference>
<evidence type="ECO:0000256" key="9">
    <source>
        <dbReference type="ARBA" id="ARBA00025162"/>
    </source>
</evidence>
<feature type="compositionally biased region" description="Low complexity" evidence="13">
    <location>
        <begin position="156"/>
        <end position="177"/>
    </location>
</feature>
<dbReference type="GO" id="GO:0003924">
    <property type="term" value="F:GTPase activity"/>
    <property type="evidence" value="ECO:0007669"/>
    <property type="project" value="UniProtKB-UniRule"/>
</dbReference>
<evidence type="ECO:0000256" key="11">
    <source>
        <dbReference type="RuleBase" id="RU000644"/>
    </source>
</evidence>
<organism evidence="15 16">
    <name type="scientific">Mageeibacillus indolicus (strain UPII9-5)</name>
    <name type="common">Clostridiales genomosp. BVAB3 (strain UPII9-5)</name>
    <dbReference type="NCBI Taxonomy" id="699246"/>
    <lineage>
        <taxon>Bacteria</taxon>
        <taxon>Bacillati</taxon>
        <taxon>Bacillota</taxon>
        <taxon>Clostridia</taxon>
        <taxon>Eubacteriales</taxon>
        <taxon>Oscillospiraceae</taxon>
        <taxon>Mageeibacillus</taxon>
    </lineage>
</organism>
<evidence type="ECO:0000313" key="15">
    <source>
        <dbReference type="EMBL" id="ADC91152.1"/>
    </source>
</evidence>
<dbReference type="FunFam" id="3.40.50.300:FF:000019">
    <property type="entry name" value="Translation initiation factor IF-2"/>
    <property type="match status" value="1"/>
</dbReference>
<dbReference type="InterPro" id="IPR023115">
    <property type="entry name" value="TIF_IF2_dom3"/>
</dbReference>
<keyword evidence="5 10" id="KW-0396">Initiation factor</keyword>
<evidence type="ECO:0000256" key="10">
    <source>
        <dbReference type="HAMAP-Rule" id="MF_00100"/>
    </source>
</evidence>
<dbReference type="GO" id="GO:0003743">
    <property type="term" value="F:translation initiation factor activity"/>
    <property type="evidence" value="ECO:0007669"/>
    <property type="project" value="UniProtKB-UniRule"/>
</dbReference>
<dbReference type="PROSITE" id="PS01176">
    <property type="entry name" value="IF2"/>
    <property type="match status" value="1"/>
</dbReference>
<evidence type="ECO:0000313" key="16">
    <source>
        <dbReference type="Proteomes" id="UP000008234"/>
    </source>
</evidence>
<feature type="compositionally biased region" description="Low complexity" evidence="13">
    <location>
        <begin position="375"/>
        <end position="422"/>
    </location>
</feature>
<dbReference type="STRING" id="699246.HMPREF0868_0249"/>
<dbReference type="InterPro" id="IPR027417">
    <property type="entry name" value="P-loop_NTPase"/>
</dbReference>
<dbReference type="Proteomes" id="UP000008234">
    <property type="component" value="Chromosome"/>
</dbReference>
<dbReference type="NCBIfam" id="TIGR00487">
    <property type="entry name" value="IF-2"/>
    <property type="match status" value="1"/>
</dbReference>
<dbReference type="InterPro" id="IPR006847">
    <property type="entry name" value="IF2_N"/>
</dbReference>
<evidence type="ECO:0000256" key="7">
    <source>
        <dbReference type="ARBA" id="ARBA00022917"/>
    </source>
</evidence>
<feature type="region of interest" description="Disordered" evidence="13">
    <location>
        <begin position="357"/>
        <end position="527"/>
    </location>
</feature>
<comment type="subcellular location">
    <subcellularLocation>
        <location evidence="1 10 12">Cytoplasm</location>
    </subcellularLocation>
</comment>
<dbReference type="InterPro" id="IPR000178">
    <property type="entry name" value="TF_IF2_bacterial-like"/>
</dbReference>
<dbReference type="PANTHER" id="PTHR43381:SF5">
    <property type="entry name" value="TR-TYPE G DOMAIN-CONTAINING PROTEIN"/>
    <property type="match status" value="1"/>
</dbReference>
<feature type="compositionally biased region" description="Low complexity" evidence="13">
    <location>
        <begin position="203"/>
        <end position="224"/>
    </location>
</feature>
<dbReference type="CDD" id="cd03692">
    <property type="entry name" value="mtIF2_IVc"/>
    <property type="match status" value="1"/>
</dbReference>
<feature type="binding site" evidence="10">
    <location>
        <begin position="765"/>
        <end position="768"/>
    </location>
    <ligand>
        <name>GTP</name>
        <dbReference type="ChEBI" id="CHEBI:37565"/>
    </ligand>
</feature>
<feature type="compositionally biased region" description="Basic and acidic residues" evidence="13">
    <location>
        <begin position="304"/>
        <end position="314"/>
    </location>
</feature>
<dbReference type="Gene3D" id="3.40.50.10050">
    <property type="entry name" value="Translation initiation factor IF- 2, domain 3"/>
    <property type="match status" value="1"/>
</dbReference>
<evidence type="ECO:0000256" key="12">
    <source>
        <dbReference type="RuleBase" id="RU000645"/>
    </source>
</evidence>
<keyword evidence="4 10" id="KW-0963">Cytoplasm</keyword>
<dbReference type="SUPFAM" id="SSF52156">
    <property type="entry name" value="Initiation factor IF2/eIF5b, domain 3"/>
    <property type="match status" value="1"/>
</dbReference>
<dbReference type="PANTHER" id="PTHR43381">
    <property type="entry name" value="TRANSLATION INITIATION FACTOR IF-2-RELATED"/>
    <property type="match status" value="1"/>
</dbReference>
<evidence type="ECO:0000256" key="5">
    <source>
        <dbReference type="ARBA" id="ARBA00022540"/>
    </source>
</evidence>
<dbReference type="HOGENOM" id="CLU_006301_5_1_9"/>
<dbReference type="Pfam" id="PF22042">
    <property type="entry name" value="EF-G_D2"/>
    <property type="match status" value="1"/>
</dbReference>
<dbReference type="InterPro" id="IPR004161">
    <property type="entry name" value="EFTu-like_2"/>
</dbReference>
<dbReference type="Gene3D" id="2.40.30.10">
    <property type="entry name" value="Translation factors"/>
    <property type="match status" value="2"/>
</dbReference>
<evidence type="ECO:0000256" key="6">
    <source>
        <dbReference type="ARBA" id="ARBA00022741"/>
    </source>
</evidence>
<dbReference type="PROSITE" id="PS51722">
    <property type="entry name" value="G_TR_2"/>
    <property type="match status" value="1"/>
</dbReference>
<name>D3R080_MAGIU</name>
<feature type="compositionally biased region" description="Gly residues" evidence="13">
    <location>
        <begin position="423"/>
        <end position="433"/>
    </location>
</feature>
<dbReference type="FunFam" id="3.40.50.10050:FF:000001">
    <property type="entry name" value="Translation initiation factor IF-2"/>
    <property type="match status" value="1"/>
</dbReference>
<dbReference type="AlphaFoldDB" id="D3R080"/>
<dbReference type="GO" id="GO:0005829">
    <property type="term" value="C:cytosol"/>
    <property type="evidence" value="ECO:0007669"/>
    <property type="project" value="TreeGrafter"/>
</dbReference>
<dbReference type="FunFam" id="2.40.30.10:FF:000008">
    <property type="entry name" value="Translation initiation factor IF-2"/>
    <property type="match status" value="1"/>
</dbReference>
<dbReference type="eggNOG" id="COG0532">
    <property type="taxonomic scope" value="Bacteria"/>
</dbReference>
<dbReference type="Pfam" id="PF03144">
    <property type="entry name" value="GTP_EFTU_D2"/>
    <property type="match status" value="1"/>
</dbReference>
<comment type="similarity">
    <text evidence="2 10 11">Belongs to the TRAFAC class translation factor GTPase superfamily. Classic translation factor GTPase family. IF-2 subfamily.</text>
</comment>
<dbReference type="InterPro" id="IPR053905">
    <property type="entry name" value="EF-G-like_DII"/>
</dbReference>
<feature type="binding site" evidence="10">
    <location>
        <begin position="665"/>
        <end position="672"/>
    </location>
    <ligand>
        <name>GTP</name>
        <dbReference type="ChEBI" id="CHEBI:37565"/>
    </ligand>
</feature>
<dbReference type="NCBIfam" id="TIGR00231">
    <property type="entry name" value="small_GTP"/>
    <property type="match status" value="1"/>
</dbReference>
<dbReference type="Pfam" id="PF11987">
    <property type="entry name" value="IF-2"/>
    <property type="match status" value="1"/>
</dbReference>
<protein>
    <recommendedName>
        <fullName evidence="3 10">Translation initiation factor IF-2</fullName>
    </recommendedName>
</protein>
<dbReference type="KEGG" id="clo:HMPREF0868_0249"/>
<feature type="binding site" evidence="10">
    <location>
        <begin position="711"/>
        <end position="715"/>
    </location>
    <ligand>
        <name>GTP</name>
        <dbReference type="ChEBI" id="CHEBI:37565"/>
    </ligand>
</feature>
<feature type="compositionally biased region" description="Polar residues" evidence="13">
    <location>
        <begin position="271"/>
        <end position="281"/>
    </location>
</feature>